<keyword evidence="1" id="KW-0732">Signal</keyword>
<evidence type="ECO:0000256" key="1">
    <source>
        <dbReference type="SAM" id="SignalP"/>
    </source>
</evidence>
<evidence type="ECO:0000313" key="2">
    <source>
        <dbReference type="EMBL" id="EHQ27080.1"/>
    </source>
</evidence>
<accession>H1YC02</accession>
<gene>
    <name evidence="2" type="ORF">Mucpa_2972</name>
</gene>
<dbReference type="EMBL" id="CM001403">
    <property type="protein sequence ID" value="EHQ27080.1"/>
    <property type="molecule type" value="Genomic_DNA"/>
</dbReference>
<dbReference type="Proteomes" id="UP000002774">
    <property type="component" value="Chromosome"/>
</dbReference>
<dbReference type="HOGENOM" id="CLU_905582_0_0_10"/>
<dbReference type="AlphaFoldDB" id="H1YC02"/>
<keyword evidence="3" id="KW-1185">Reference proteome</keyword>
<dbReference type="OrthoDB" id="9846330at2"/>
<feature type="chain" id="PRO_5003557681" evidence="1">
    <location>
        <begin position="23"/>
        <end position="307"/>
    </location>
</feature>
<sequence length="307" mass="35293">MYTKKVKLFVFVFFLSFSSAFSQSISVDSIYNQWLRTIQLNTILKVSTITTETRLNIGAIATNHNQSIIITLKPIAEYEDPQKFATAWDYVSSGLQNKGISIEDLLFYRAVEYTNVPATQLRIEIQTSDPSVFFKRIYFDTQLEHQEKVNLVQGSDMELHYDFNNAGISSLLTHQYTLKQPIDNLIKYLDRFNAFFKKSKHLPQDSIHVNPDNSFGTNNILRLTVYNVYGEVTKKKYHEKITLTIVVNSTLNPQKMTYWGNVLCAAGINSASEFVDVATENDVKDQLPLYNQILDKAFRSIFYANIQ</sequence>
<protein>
    <submittedName>
        <fullName evidence="2">Uncharacterized protein</fullName>
    </submittedName>
</protein>
<dbReference type="STRING" id="714943.Mucpa_2972"/>
<evidence type="ECO:0000313" key="3">
    <source>
        <dbReference type="Proteomes" id="UP000002774"/>
    </source>
</evidence>
<name>H1YC02_9SPHI</name>
<reference evidence="2" key="1">
    <citation type="submission" date="2011-09" db="EMBL/GenBank/DDBJ databases">
        <title>The permanent draft genome of Mucilaginibacter paludis DSM 18603.</title>
        <authorList>
            <consortium name="US DOE Joint Genome Institute (JGI-PGF)"/>
            <person name="Lucas S."/>
            <person name="Han J."/>
            <person name="Lapidus A."/>
            <person name="Bruce D."/>
            <person name="Goodwin L."/>
            <person name="Pitluck S."/>
            <person name="Peters L."/>
            <person name="Kyrpides N."/>
            <person name="Mavromatis K."/>
            <person name="Ivanova N."/>
            <person name="Mikhailova N."/>
            <person name="Held B."/>
            <person name="Detter J.C."/>
            <person name="Tapia R."/>
            <person name="Han C."/>
            <person name="Land M."/>
            <person name="Hauser L."/>
            <person name="Markowitz V."/>
            <person name="Cheng J.-F."/>
            <person name="Hugenholtz P."/>
            <person name="Woyke T."/>
            <person name="Wu D."/>
            <person name="Tindall B."/>
            <person name="Brambilla E."/>
            <person name="Klenk H.-P."/>
            <person name="Eisen J.A."/>
        </authorList>
    </citation>
    <scope>NUCLEOTIDE SEQUENCE [LARGE SCALE GENOMIC DNA]</scope>
    <source>
        <strain evidence="2">DSM 18603</strain>
    </source>
</reference>
<dbReference type="RefSeq" id="WP_008507375.1">
    <property type="nucleotide sequence ID" value="NZ_CM001403.1"/>
</dbReference>
<proteinExistence type="predicted"/>
<feature type="signal peptide" evidence="1">
    <location>
        <begin position="1"/>
        <end position="22"/>
    </location>
</feature>
<organism evidence="2 3">
    <name type="scientific">Mucilaginibacter paludis DSM 18603</name>
    <dbReference type="NCBI Taxonomy" id="714943"/>
    <lineage>
        <taxon>Bacteria</taxon>
        <taxon>Pseudomonadati</taxon>
        <taxon>Bacteroidota</taxon>
        <taxon>Sphingobacteriia</taxon>
        <taxon>Sphingobacteriales</taxon>
        <taxon>Sphingobacteriaceae</taxon>
        <taxon>Mucilaginibacter</taxon>
    </lineage>
</organism>